<dbReference type="Gene3D" id="3.40.50.300">
    <property type="entry name" value="P-loop containing nucleotide triphosphate hydrolases"/>
    <property type="match status" value="2"/>
</dbReference>
<dbReference type="SUPFAM" id="SSF52540">
    <property type="entry name" value="P-loop containing nucleoside triphosphate hydrolases"/>
    <property type="match status" value="1"/>
</dbReference>
<gene>
    <name evidence="12" type="primary">SEN1</name>
    <name evidence="12" type="ORF">PICST_81113</name>
</gene>
<dbReference type="GO" id="GO:0019904">
    <property type="term" value="F:protein domain specific binding"/>
    <property type="evidence" value="ECO:0007669"/>
    <property type="project" value="EnsemblFungi"/>
</dbReference>
<feature type="compositionally biased region" description="Basic and acidic residues" evidence="10">
    <location>
        <begin position="1829"/>
        <end position="1843"/>
    </location>
</feature>
<dbReference type="Pfam" id="PF13087">
    <property type="entry name" value="AAA_12"/>
    <property type="match status" value="1"/>
</dbReference>
<evidence type="ECO:0000256" key="4">
    <source>
        <dbReference type="ARBA" id="ARBA00022801"/>
    </source>
</evidence>
<keyword evidence="9" id="KW-0175">Coiled coil</keyword>
<dbReference type="InterPro" id="IPR027417">
    <property type="entry name" value="P-loop_NTPase"/>
</dbReference>
<comment type="similarity">
    <text evidence="2">Belongs to the DNA2/NAM7 helicase family.</text>
</comment>
<dbReference type="RefSeq" id="XP_001386840.2">
    <property type="nucleotide sequence ID" value="XM_001386803.1"/>
</dbReference>
<dbReference type="InterPro" id="IPR041677">
    <property type="entry name" value="DNA2/NAM7_AAA_11"/>
</dbReference>
<sequence>MPSSYIPKPEEFDALVASIQQSHHEPGNSSNQEVVLKKCITYLFRYGQKDTHLFCDPSMYPVTVHIMILFSFPNNGVLEKLKPMLADSLWKCDNCLRCFNLGKSTLRIDFAANRQIEISKVNQFIGVIVQWETQVFGQEIQTVAAALKDGKFPSLTSSSPIDFAIRACLYGPQILRNNTGVRDDFMTIISNIQAGTLSYPYPELLLPGAFYLLFEGQTQQKSWAAQWLQYLKEKQYQLTATTVSPTLVDEFSVHLYRIQDANFFSPHASIDFWTVVHSLLELVDNEAFMNHFNVPPDINLMRQYTKLRLYPILRLFMNNLLANLKDTLPILLKVLSKLLAKYHTAFWGIVAPITYSQVLDSILVNPEFNRLLFASAVEEPENSKIDDSVQSNILSWIYPFLYSLNETNNQTSSRKLANYLLKQVASITDTSILSERLKKELLDNYALRILSLSFQFNVTSCDFGSKNYELSLLKIRDTRATIENNAAIIVSNAYSSSKIARRLIFTALSYDVALLAHSTSLLMAGNIPTSFDSFPLLWDALNKSSTFSVNIGTTKLLGSLSKVNSVVKFSKRKNEVLPKQMAEARAQHNENVTSIFTTLSSCLAKVSLSNPSELKKVFSEESIQIAFWSCLFSPLITESATDVLYQVFDDVVGRYEAFQGLLETHLQITVNAIDQSVQRMTQLAAYEPSPRAIRILMDVVKGLTDPLTGILSSSEQVQGSGDSIVTFWSTCWSFLIMVYQKTLTWANQFHLEELIEFTRDTLDLSHFLLDNFRLVADSIPGSSGEKSHSLFRKFMNAFHYMIVWLRLGDASLLNSCVELVFKGFELAKDLDFTIDVAFIETFAKFGAKAKKFNNKLTEQQRSEILSKAREFDEGLVDKVITETALQRGKAKKDSESGTSTPEPPAFAYQNQAKQPRQQTLGRFGVVTTEAPVAPAPKGFKSSSLDSIRKDLVSSRATVKPSVIPAVNPAPPRPAGFNSKKQPAVGRSLNQLKKKRVDSDSSEDELDTDTSDLFVDKSKKKVTVTEIDMYGRPVAGRPQKSKVDIAKREEENMRNRLNVSLKPLYSTILKWNYNSNDSFPTGDRDSYKEIKSQYDDVKDYVKTTEPLLMLECWQGIQSAKQTGQEKPFEILVGSRTSVDGFFDVYGSVKKSVIADRKVGDSDLLVLGFVQEEFSTPEALGHYLKAPTTRTCLAKVREIKSANPDYNDITVRVYPSGSMMGVLTPKSQIVAMRISQMVTIEREYTSLKGLQYYDLCDSILAAKPNEPVEISDAEAMKLLNIYDVNKSQAKAIIGSYNSEGFSLIQGPPGTGKTKTILGIVGYSLSQQVDEKIIIKIDQGNGNVISGNEKKPKVLICAPSNAAVDELVVRLRDGVRNSRGEHIIPKLVRMGRSDAINAAVKDLTLEELVEKELQAKAMNTDTSTDPNIRAEHSKCIEERDNLRRKLQTDSLSSKEIDELESALREINKKRTELGKQLDLQRERVSIAYRTREIERRNAQAKILNDAQIICSTLSGSAHDFLANMGITFDQVVIDEACQCVELSSIIPLRYGCKKCIMVGDPNQLPPTVLSQAAASFNYEQSLFVRMQQNNPNSVYLLDVQYRMHPQISAFPSAQFYQSRLKDGEGMAAKNERPWHSQYPLSPYRFFDIVSRHQRNELSRSLFNTGEARVALELVEKLMTLLPEDQFSGRIGIISPYKEQIKTLRDVFIKKYGYSITTQIDFNTVDGFQGQEKEIIIMSCVRASDNGNVGFLSDVRRMNVALTRARTTLWILGNKESLMRNKIWNKLLTDATDRNCVSQAYPGFLSSASEQAPGKRKVVENRQGNATKRSKHIKNEGTVKPAQDKRNSAKANPHSGPKKIKSSIFGSSNPTTSGIPNSEPELIQLGNKPKKPVIYNAGGTKGINGKAISASKSGVLPPPSNSKNDTNSTINKNNTSHAEISLPPRPSSSGVLPQKPASQIPKARSGVIPGPKPNGVQPTKSGTIRPPTSAIFISQRKKPPPKR</sequence>
<dbReference type="HOGENOM" id="CLU_000459_2_0_1"/>
<feature type="compositionally biased region" description="Polar residues" evidence="10">
    <location>
        <begin position="1917"/>
        <end position="1934"/>
    </location>
</feature>
<dbReference type="GO" id="GO:0045454">
    <property type="term" value="P:cell redox homeostasis"/>
    <property type="evidence" value="ECO:0007669"/>
    <property type="project" value="EnsemblFungi"/>
</dbReference>
<evidence type="ECO:0000313" key="12">
    <source>
        <dbReference type="EMBL" id="EAZ62817.2"/>
    </source>
</evidence>
<reference evidence="12 13" key="1">
    <citation type="journal article" date="2007" name="Nat. Biotechnol.">
        <title>Genome sequence of the lignocellulose-bioconverting and xylose-fermenting yeast Pichia stipitis.</title>
        <authorList>
            <person name="Jeffries T.W."/>
            <person name="Grigoriev I.V."/>
            <person name="Grimwood J."/>
            <person name="Laplaza J.M."/>
            <person name="Aerts A."/>
            <person name="Salamov A."/>
            <person name="Schmutz J."/>
            <person name="Lindquist E."/>
            <person name="Dehal P."/>
            <person name="Shapiro H."/>
            <person name="Jin Y.S."/>
            <person name="Passoth V."/>
            <person name="Richardson P.M."/>
        </authorList>
    </citation>
    <scope>NUCLEOTIDE SEQUENCE [LARGE SCALE GENOMIC DNA]</scope>
    <source>
        <strain evidence="13">ATCC 58785 / CBS 6054 / NBRC 10063 / NRRL Y-11545</strain>
    </source>
</reference>
<dbReference type="GO" id="GO:0043139">
    <property type="term" value="F:5'-3' DNA helicase activity"/>
    <property type="evidence" value="ECO:0007669"/>
    <property type="project" value="EnsemblFungi"/>
</dbReference>
<evidence type="ECO:0000256" key="6">
    <source>
        <dbReference type="ARBA" id="ARBA00022840"/>
    </source>
</evidence>
<dbReference type="GO" id="GO:0031124">
    <property type="term" value="P:mRNA 3'-end processing"/>
    <property type="evidence" value="ECO:0007669"/>
    <property type="project" value="EnsemblFungi"/>
</dbReference>
<dbReference type="PROSITE" id="PS51198">
    <property type="entry name" value="UVRD_HELICASE_ATP_BIND"/>
    <property type="match status" value="1"/>
</dbReference>
<organism evidence="12 13">
    <name type="scientific">Scheffersomyces stipitis (strain ATCC 58785 / CBS 6054 / NBRC 10063 / NRRL Y-11545)</name>
    <name type="common">Yeast</name>
    <name type="synonym">Pichia stipitis</name>
    <dbReference type="NCBI Taxonomy" id="322104"/>
    <lineage>
        <taxon>Eukaryota</taxon>
        <taxon>Fungi</taxon>
        <taxon>Dikarya</taxon>
        <taxon>Ascomycota</taxon>
        <taxon>Saccharomycotina</taxon>
        <taxon>Pichiomycetes</taxon>
        <taxon>Debaryomycetaceae</taxon>
        <taxon>Scheffersomyces</taxon>
    </lineage>
</organism>
<dbReference type="GeneID" id="4851719"/>
<dbReference type="GO" id="GO:0016604">
    <property type="term" value="C:nuclear body"/>
    <property type="evidence" value="ECO:0007669"/>
    <property type="project" value="TreeGrafter"/>
</dbReference>
<feature type="binding site" evidence="8">
    <location>
        <begin position="1304"/>
        <end position="1311"/>
    </location>
    <ligand>
        <name>ATP</name>
        <dbReference type="ChEBI" id="CHEBI:30616"/>
    </ligand>
</feature>
<dbReference type="Pfam" id="PF23576">
    <property type="entry name" value="SEN1_barrel"/>
    <property type="match status" value="1"/>
</dbReference>
<keyword evidence="7" id="KW-0539">Nucleus</keyword>
<feature type="domain" description="UvrD-like helicase ATP-binding" evidence="11">
    <location>
        <begin position="1283"/>
        <end position="1601"/>
    </location>
</feature>
<dbReference type="GO" id="GO:0005737">
    <property type="term" value="C:cytoplasm"/>
    <property type="evidence" value="ECO:0007669"/>
    <property type="project" value="EnsemblFungi"/>
</dbReference>
<evidence type="ECO:0000256" key="7">
    <source>
        <dbReference type="ARBA" id="ARBA00023242"/>
    </source>
</evidence>
<dbReference type="InterPro" id="IPR047187">
    <property type="entry name" value="SF1_C_Upf1"/>
</dbReference>
<dbReference type="GO" id="GO:0031126">
    <property type="term" value="P:sno(s)RNA 3'-end processing"/>
    <property type="evidence" value="ECO:0007669"/>
    <property type="project" value="EnsemblFungi"/>
</dbReference>
<dbReference type="GO" id="GO:0006283">
    <property type="term" value="P:transcription-coupled nucleotide-excision repair"/>
    <property type="evidence" value="ECO:0007669"/>
    <property type="project" value="EnsemblFungi"/>
</dbReference>
<feature type="coiled-coil region" evidence="9">
    <location>
        <begin position="1453"/>
        <end position="1480"/>
    </location>
</feature>
<evidence type="ECO:0000259" key="11">
    <source>
        <dbReference type="PROSITE" id="PS51198"/>
    </source>
</evidence>
<evidence type="ECO:0000313" key="13">
    <source>
        <dbReference type="Proteomes" id="UP000002258"/>
    </source>
</evidence>
<dbReference type="GO" id="GO:0016180">
    <property type="term" value="P:snRNA processing"/>
    <property type="evidence" value="ECO:0007669"/>
    <property type="project" value="EnsemblFungi"/>
</dbReference>
<dbReference type="GO" id="GO:0016787">
    <property type="term" value="F:hydrolase activity"/>
    <property type="evidence" value="ECO:0007669"/>
    <property type="project" value="UniProtKB-UniRule"/>
</dbReference>
<dbReference type="Pfam" id="PF12726">
    <property type="entry name" value="SEN1_N"/>
    <property type="match status" value="1"/>
</dbReference>
<dbReference type="PANTHER" id="PTHR10887">
    <property type="entry name" value="DNA2/NAM7 HELICASE FAMILY"/>
    <property type="match status" value="1"/>
</dbReference>
<dbReference type="OMA" id="PWHQSEL"/>
<dbReference type="Proteomes" id="UP000002258">
    <property type="component" value="Chromosome 1"/>
</dbReference>
<feature type="region of interest" description="Disordered" evidence="10">
    <location>
        <begin position="962"/>
        <end position="1008"/>
    </location>
</feature>
<dbReference type="InterPro" id="IPR045055">
    <property type="entry name" value="DNA2/NAM7-like"/>
</dbReference>
<dbReference type="GO" id="GO:0006386">
    <property type="term" value="P:termination of RNA polymerase III transcription"/>
    <property type="evidence" value="ECO:0007669"/>
    <property type="project" value="EnsemblFungi"/>
</dbReference>
<dbReference type="PANTHER" id="PTHR10887:SF495">
    <property type="entry name" value="HELICASE SENATAXIN ISOFORM X1-RELATED"/>
    <property type="match status" value="1"/>
</dbReference>
<dbReference type="GO" id="GO:0032040">
    <property type="term" value="C:small-subunit processome"/>
    <property type="evidence" value="ECO:0007669"/>
    <property type="project" value="EnsemblFungi"/>
</dbReference>
<dbReference type="FunFam" id="3.40.50.300:FF:000326">
    <property type="entry name" value="P-loop containing nucleoside triphosphate hydrolase"/>
    <property type="match status" value="1"/>
</dbReference>
<keyword evidence="6 8" id="KW-0067">ATP-binding</keyword>
<dbReference type="EMBL" id="AAVQ01000002">
    <property type="protein sequence ID" value="EAZ62817.2"/>
    <property type="molecule type" value="Genomic_DNA"/>
</dbReference>
<evidence type="ECO:0000256" key="8">
    <source>
        <dbReference type="PROSITE-ProRule" id="PRU00560"/>
    </source>
</evidence>
<keyword evidence="3 8" id="KW-0547">Nucleotide-binding</keyword>
<dbReference type="InterPro" id="IPR024481">
    <property type="entry name" value="Helicase_Sen1_N"/>
</dbReference>
<dbReference type="GO" id="GO:0005524">
    <property type="term" value="F:ATP binding"/>
    <property type="evidence" value="ECO:0007669"/>
    <property type="project" value="UniProtKB-UniRule"/>
</dbReference>
<dbReference type="InParanoid" id="A3GHH0"/>
<name>A3GHH0_PICST</name>
<dbReference type="CDD" id="cd18042">
    <property type="entry name" value="DEXXQc_SETX"/>
    <property type="match status" value="1"/>
</dbReference>
<accession>A3GHH0</accession>
<keyword evidence="4 8" id="KW-0378">Hydrolase</keyword>
<comment type="subcellular location">
    <subcellularLocation>
        <location evidence="1">Nucleus</location>
    </subcellularLocation>
</comment>
<dbReference type="OrthoDB" id="6513042at2759"/>
<dbReference type="CDD" id="cd18808">
    <property type="entry name" value="SF1_C_Upf1"/>
    <property type="match status" value="1"/>
</dbReference>
<dbReference type="GO" id="GO:0006357">
    <property type="term" value="P:regulation of transcription by RNA polymerase II"/>
    <property type="evidence" value="ECO:0007669"/>
    <property type="project" value="EnsemblFungi"/>
</dbReference>
<feature type="region of interest" description="Disordered" evidence="10">
    <location>
        <begin position="886"/>
        <end position="917"/>
    </location>
</feature>
<evidence type="ECO:0000256" key="9">
    <source>
        <dbReference type="SAM" id="Coils"/>
    </source>
</evidence>
<keyword evidence="5 8" id="KW-0347">Helicase</keyword>
<evidence type="ECO:0000256" key="10">
    <source>
        <dbReference type="SAM" id="MobiDB-lite"/>
    </source>
</evidence>
<dbReference type="GO" id="GO:0001147">
    <property type="term" value="F:transcription termination site sequence-specific DNA binding"/>
    <property type="evidence" value="ECO:0007669"/>
    <property type="project" value="TreeGrafter"/>
</dbReference>
<dbReference type="KEGG" id="pic:PICST_81113"/>
<dbReference type="GO" id="GO:0006364">
    <property type="term" value="P:rRNA processing"/>
    <property type="evidence" value="ECO:0007669"/>
    <property type="project" value="EnsemblFungi"/>
</dbReference>
<dbReference type="GO" id="GO:0006369">
    <property type="term" value="P:termination of RNA polymerase II transcription"/>
    <property type="evidence" value="ECO:0007669"/>
    <property type="project" value="EnsemblFungi"/>
</dbReference>
<dbReference type="InterPro" id="IPR014016">
    <property type="entry name" value="UvrD-like_ATP-bd"/>
</dbReference>
<dbReference type="GO" id="GO:0060257">
    <property type="term" value="P:negative regulation of flocculation"/>
    <property type="evidence" value="ECO:0007669"/>
    <property type="project" value="EnsemblFungi"/>
</dbReference>
<dbReference type="GO" id="GO:0005657">
    <property type="term" value="C:replication fork"/>
    <property type="evidence" value="ECO:0007669"/>
    <property type="project" value="EnsemblFungi"/>
</dbReference>
<dbReference type="GO" id="GO:0008033">
    <property type="term" value="P:tRNA processing"/>
    <property type="evidence" value="ECO:0007669"/>
    <property type="project" value="EnsemblFungi"/>
</dbReference>
<keyword evidence="13" id="KW-1185">Reference proteome</keyword>
<dbReference type="InterPro" id="IPR044340">
    <property type="entry name" value="Helicase_Sen1_1B_dom"/>
</dbReference>
<dbReference type="CDD" id="cd21408">
    <property type="entry name" value="1B_Sen1p-like"/>
    <property type="match status" value="1"/>
</dbReference>
<evidence type="ECO:0000256" key="5">
    <source>
        <dbReference type="ARBA" id="ARBA00022806"/>
    </source>
</evidence>
<evidence type="ECO:0000256" key="1">
    <source>
        <dbReference type="ARBA" id="ARBA00004123"/>
    </source>
</evidence>
<evidence type="ECO:0000256" key="3">
    <source>
        <dbReference type="ARBA" id="ARBA00022741"/>
    </source>
</evidence>
<dbReference type="FunFam" id="3.40.50.300:FF:001152">
    <property type="entry name" value="tRNA-splicing endonuclease, putative"/>
    <property type="match status" value="1"/>
</dbReference>
<dbReference type="GO" id="GO:0033678">
    <property type="term" value="F:5'-3' DNA/RNA helicase activity"/>
    <property type="evidence" value="ECO:0007669"/>
    <property type="project" value="EnsemblFungi"/>
</dbReference>
<dbReference type="GO" id="GO:0035649">
    <property type="term" value="C:Nrd1 complex"/>
    <property type="evidence" value="ECO:0007669"/>
    <property type="project" value="EnsemblFungi"/>
</dbReference>
<dbReference type="InterPro" id="IPR056474">
    <property type="entry name" value="SEN1_barrel"/>
</dbReference>
<dbReference type="GO" id="GO:0045005">
    <property type="term" value="P:DNA-templated DNA replication maintenance of fidelity"/>
    <property type="evidence" value="ECO:0007669"/>
    <property type="project" value="EnsemblFungi"/>
</dbReference>
<protein>
    <submittedName>
        <fullName evidence="12">DEAD-box type RNA helicase</fullName>
    </submittedName>
</protein>
<feature type="region of interest" description="Disordered" evidence="10">
    <location>
        <begin position="1804"/>
        <end position="1999"/>
    </location>
</feature>
<dbReference type="Pfam" id="PF13086">
    <property type="entry name" value="AAA_11"/>
    <property type="match status" value="1"/>
</dbReference>
<dbReference type="eggNOG" id="KOG1801">
    <property type="taxonomic scope" value="Eukaryota"/>
</dbReference>
<proteinExistence type="inferred from homology"/>
<dbReference type="InterPro" id="IPR041679">
    <property type="entry name" value="DNA2/NAM7-like_C"/>
</dbReference>
<dbReference type="FunCoup" id="A3GHH0">
    <property type="interactions" value="330"/>
</dbReference>
<feature type="compositionally biased region" description="Polar residues" evidence="10">
    <location>
        <begin position="1860"/>
        <end position="1872"/>
    </location>
</feature>
<evidence type="ECO:0000256" key="2">
    <source>
        <dbReference type="ARBA" id="ARBA00007913"/>
    </source>
</evidence>
<dbReference type="STRING" id="322104.A3GHH0"/>
<comment type="caution">
    <text evidence="12">The sequence shown here is derived from an EMBL/GenBank/DDBJ whole genome shotgun (WGS) entry which is preliminary data.</text>
</comment>
<feature type="compositionally biased region" description="Polar residues" evidence="10">
    <location>
        <begin position="908"/>
        <end position="917"/>
    </location>
</feature>
<feature type="compositionally biased region" description="Acidic residues" evidence="10">
    <location>
        <begin position="999"/>
        <end position="1008"/>
    </location>
</feature>